<evidence type="ECO:0000256" key="2">
    <source>
        <dbReference type="SAM" id="Phobius"/>
    </source>
</evidence>
<evidence type="ECO:0000256" key="1">
    <source>
        <dbReference type="SAM" id="MobiDB-lite"/>
    </source>
</evidence>
<accession>A0A1D8AYU6</accession>
<gene>
    <name evidence="3" type="ORF">Verru16b_03125</name>
</gene>
<feature type="region of interest" description="Disordered" evidence="1">
    <location>
        <begin position="31"/>
        <end position="57"/>
    </location>
</feature>
<evidence type="ECO:0000313" key="4">
    <source>
        <dbReference type="Proteomes" id="UP000095228"/>
    </source>
</evidence>
<feature type="transmembrane region" description="Helical" evidence="2">
    <location>
        <begin position="87"/>
        <end position="108"/>
    </location>
</feature>
<keyword evidence="2" id="KW-0812">Transmembrane</keyword>
<sequence length="110" mass="12088">MSSDRLTELQRQRALAQEQLAWFDREIARESAGQPPAATPPPTPATPAAPSAAAAPESAAVDREAEKILASYRQTSRPIKDEVKKGCLLYFFSAFGLLILALAAFWFLRR</sequence>
<name>A0A1D8AYU6_9BACT</name>
<keyword evidence="2" id="KW-1133">Transmembrane helix</keyword>
<protein>
    <submittedName>
        <fullName evidence="3">Uncharacterized protein</fullName>
    </submittedName>
</protein>
<dbReference type="AlphaFoldDB" id="A0A1D8AYU6"/>
<dbReference type="EMBL" id="CP016094">
    <property type="protein sequence ID" value="AOS46031.1"/>
    <property type="molecule type" value="Genomic_DNA"/>
</dbReference>
<evidence type="ECO:0000313" key="3">
    <source>
        <dbReference type="EMBL" id="AOS46031.1"/>
    </source>
</evidence>
<reference evidence="3 4" key="1">
    <citation type="submission" date="2016-06" db="EMBL/GenBank/DDBJ databases">
        <title>Three novel species with peptidoglycan cell walls form the new genus Lacunisphaera gen. nov. in the family Opitutaceae of the verrucomicrobial subdivision 4.</title>
        <authorList>
            <person name="Rast P."/>
            <person name="Gloeckner I."/>
            <person name="Jogler M."/>
            <person name="Boedeker C."/>
            <person name="Jeske O."/>
            <person name="Wiegand S."/>
            <person name="Reinhardt R."/>
            <person name="Schumann P."/>
            <person name="Rohde M."/>
            <person name="Spring S."/>
            <person name="Gloeckner F.O."/>
            <person name="Jogler C."/>
        </authorList>
    </citation>
    <scope>NUCLEOTIDE SEQUENCE [LARGE SCALE GENOMIC DNA]</scope>
    <source>
        <strain evidence="3 4">IG16b</strain>
    </source>
</reference>
<keyword evidence="4" id="KW-1185">Reference proteome</keyword>
<feature type="compositionally biased region" description="Pro residues" evidence="1">
    <location>
        <begin position="37"/>
        <end position="47"/>
    </location>
</feature>
<dbReference type="RefSeq" id="WP_069963124.1">
    <property type="nucleotide sequence ID" value="NZ_CP016094.1"/>
</dbReference>
<dbReference type="KEGG" id="obg:Verru16b_03125"/>
<feature type="compositionally biased region" description="Low complexity" evidence="1">
    <location>
        <begin position="48"/>
        <end position="57"/>
    </location>
</feature>
<proteinExistence type="predicted"/>
<organism evidence="3 4">
    <name type="scientific">Lacunisphaera limnophila</name>
    <dbReference type="NCBI Taxonomy" id="1838286"/>
    <lineage>
        <taxon>Bacteria</taxon>
        <taxon>Pseudomonadati</taxon>
        <taxon>Verrucomicrobiota</taxon>
        <taxon>Opitutia</taxon>
        <taxon>Opitutales</taxon>
        <taxon>Opitutaceae</taxon>
        <taxon>Lacunisphaera</taxon>
    </lineage>
</organism>
<dbReference type="Proteomes" id="UP000095228">
    <property type="component" value="Chromosome"/>
</dbReference>
<keyword evidence="2" id="KW-0472">Membrane</keyword>